<evidence type="ECO:0000313" key="5">
    <source>
        <dbReference type="Proteomes" id="UP000287798"/>
    </source>
</evidence>
<dbReference type="InterPro" id="IPR036397">
    <property type="entry name" value="RNaseH_sf"/>
</dbReference>
<evidence type="ECO:0000259" key="3">
    <source>
        <dbReference type="Pfam" id="PF00929"/>
    </source>
</evidence>
<dbReference type="GO" id="GO:0004527">
    <property type="term" value="F:exonuclease activity"/>
    <property type="evidence" value="ECO:0007669"/>
    <property type="project" value="UniProtKB-KW"/>
</dbReference>
<dbReference type="Pfam" id="PF00929">
    <property type="entry name" value="RNase_T"/>
    <property type="match status" value="1"/>
</dbReference>
<dbReference type="GO" id="GO:0006259">
    <property type="term" value="P:DNA metabolic process"/>
    <property type="evidence" value="ECO:0007669"/>
    <property type="project" value="UniProtKB-ARBA"/>
</dbReference>
<dbReference type="GO" id="GO:0003676">
    <property type="term" value="F:nucleic acid binding"/>
    <property type="evidence" value="ECO:0007669"/>
    <property type="project" value="InterPro"/>
</dbReference>
<keyword evidence="1" id="KW-0540">Nuclease</keyword>
<dbReference type="Proteomes" id="UP000287798">
    <property type="component" value="Unassembled WGS sequence"/>
</dbReference>
<protein>
    <recommendedName>
        <fullName evidence="3">Exonuclease domain-containing protein</fullName>
    </recommendedName>
</protein>
<accession>A0A426QG81</accession>
<dbReference type="RefSeq" id="WP_125179974.1">
    <property type="nucleotide sequence ID" value="NZ_QZMU01000001.1"/>
</dbReference>
<comment type="caution">
    <text evidence="4">The sequence shown here is derived from an EMBL/GenBank/DDBJ whole genome shotgun (WGS) entry which is preliminary data.</text>
</comment>
<sequence>MTQNTLYWHDYETFGLDPMRDRPVQFAGIRTDEDLNIIGEPLNILARPTPDSLPHPISSLITGITPQQAWSQGPPGGRVIARSGRNLAARYLRAWVKLHGASTTRSNAQSPYASLRSLAANGRTATRWDLNRRGRAVTTCGRGFSGRRREDGGAARPSFKLAGIHGRQRACQRAGARRRGRCPLPPGQGGKLLREKKPQLYDFLYHSSAPTGGSVLK</sequence>
<dbReference type="AlphaFoldDB" id="A0A426QG81"/>
<organism evidence="4 5">
    <name type="scientific">Thiohalobacter thiocyanaticus</name>
    <dbReference type="NCBI Taxonomy" id="585455"/>
    <lineage>
        <taxon>Bacteria</taxon>
        <taxon>Pseudomonadati</taxon>
        <taxon>Pseudomonadota</taxon>
        <taxon>Gammaproteobacteria</taxon>
        <taxon>Thiohalobacterales</taxon>
        <taxon>Thiohalobacteraceae</taxon>
        <taxon>Thiohalobacter</taxon>
    </lineage>
</organism>
<proteinExistence type="predicted"/>
<reference evidence="4 5" key="1">
    <citation type="journal article" date="2010" name="Int. J. Syst. Evol. Microbiol.">
        <title>Thiohalobacter thiocyanaticus gen. nov., sp. nov., a moderately halophilic, sulfur-oxidizing gammaproteobacterium from hypersaline lakes, that utilizes thiocyanate.</title>
        <authorList>
            <person name="Sorokin D.Y."/>
            <person name="Kovaleva O.L."/>
            <person name="Tourova T.P."/>
            <person name="Muyzer G."/>
        </authorList>
    </citation>
    <scope>NUCLEOTIDE SEQUENCE [LARGE SCALE GENOMIC DNA]</scope>
    <source>
        <strain evidence="4 5">Hrh1</strain>
    </source>
</reference>
<dbReference type="SUPFAM" id="SSF53098">
    <property type="entry name" value="Ribonuclease H-like"/>
    <property type="match status" value="1"/>
</dbReference>
<gene>
    <name evidence="4" type="ORF">D6C00_01380</name>
</gene>
<dbReference type="OrthoDB" id="9763470at2"/>
<evidence type="ECO:0000256" key="2">
    <source>
        <dbReference type="ARBA" id="ARBA00022839"/>
    </source>
</evidence>
<dbReference type="InterPro" id="IPR013520">
    <property type="entry name" value="Ribonucl_H"/>
</dbReference>
<dbReference type="EMBL" id="QZMU01000001">
    <property type="protein sequence ID" value="RRQ20759.1"/>
    <property type="molecule type" value="Genomic_DNA"/>
</dbReference>
<name>A0A426QG81_9GAMM</name>
<keyword evidence="2" id="KW-0378">Hydrolase</keyword>
<evidence type="ECO:0000313" key="4">
    <source>
        <dbReference type="EMBL" id="RRQ20759.1"/>
    </source>
</evidence>
<keyword evidence="2" id="KW-0269">Exonuclease</keyword>
<dbReference type="InterPro" id="IPR012337">
    <property type="entry name" value="RNaseH-like_sf"/>
</dbReference>
<evidence type="ECO:0000256" key="1">
    <source>
        <dbReference type="ARBA" id="ARBA00022722"/>
    </source>
</evidence>
<dbReference type="Gene3D" id="3.30.420.10">
    <property type="entry name" value="Ribonuclease H-like superfamily/Ribonuclease H"/>
    <property type="match status" value="1"/>
</dbReference>
<keyword evidence="5" id="KW-1185">Reference proteome</keyword>
<feature type="domain" description="Exonuclease" evidence="3">
    <location>
        <begin position="8"/>
        <end position="68"/>
    </location>
</feature>